<dbReference type="AlphaFoldDB" id="A0A183TMI4"/>
<evidence type="ECO:0000313" key="3">
    <source>
        <dbReference type="WBParaSite" id="SSLN_0001835601-mRNA-1"/>
    </source>
</evidence>
<protein>
    <submittedName>
        <fullName evidence="3">Secreted protein</fullName>
    </submittedName>
</protein>
<gene>
    <name evidence="1" type="ORF">SSLN_LOCUS17682</name>
</gene>
<sequence>MFHLNLLLLLPFFLLLLFFFFFFFFCFSAAAAYCSVPSQFLTSSFSAFHPLRFCLFIPPPLAPPFHPSLGISGLSNIKGCDSCGCNLIKTLLLQ</sequence>
<dbReference type="Proteomes" id="UP000275846">
    <property type="component" value="Unassembled WGS sequence"/>
</dbReference>
<reference evidence="3" key="1">
    <citation type="submission" date="2016-06" db="UniProtKB">
        <authorList>
            <consortium name="WormBaseParasite"/>
        </authorList>
    </citation>
    <scope>IDENTIFICATION</scope>
</reference>
<proteinExistence type="predicted"/>
<dbReference type="WBParaSite" id="SSLN_0001835601-mRNA-1">
    <property type="protein sequence ID" value="SSLN_0001835601-mRNA-1"/>
    <property type="gene ID" value="SSLN_0001835601"/>
</dbReference>
<keyword evidence="2" id="KW-1185">Reference proteome</keyword>
<organism evidence="3">
    <name type="scientific">Schistocephalus solidus</name>
    <name type="common">Tapeworm</name>
    <dbReference type="NCBI Taxonomy" id="70667"/>
    <lineage>
        <taxon>Eukaryota</taxon>
        <taxon>Metazoa</taxon>
        <taxon>Spiralia</taxon>
        <taxon>Lophotrochozoa</taxon>
        <taxon>Platyhelminthes</taxon>
        <taxon>Cestoda</taxon>
        <taxon>Eucestoda</taxon>
        <taxon>Diphyllobothriidea</taxon>
        <taxon>Diphyllobothriidae</taxon>
        <taxon>Schistocephalus</taxon>
    </lineage>
</organism>
<accession>A0A183TMI4</accession>
<name>A0A183TMI4_SCHSO</name>
<evidence type="ECO:0000313" key="1">
    <source>
        <dbReference type="EMBL" id="VDM04068.1"/>
    </source>
</evidence>
<reference evidence="1 2" key="2">
    <citation type="submission" date="2018-11" db="EMBL/GenBank/DDBJ databases">
        <authorList>
            <consortium name="Pathogen Informatics"/>
        </authorList>
    </citation>
    <scope>NUCLEOTIDE SEQUENCE [LARGE SCALE GENOMIC DNA]</scope>
    <source>
        <strain evidence="1 2">NST_G2</strain>
    </source>
</reference>
<dbReference type="EMBL" id="UYSU01042923">
    <property type="protein sequence ID" value="VDM04068.1"/>
    <property type="molecule type" value="Genomic_DNA"/>
</dbReference>
<evidence type="ECO:0000313" key="2">
    <source>
        <dbReference type="Proteomes" id="UP000275846"/>
    </source>
</evidence>